<feature type="binding site" evidence="10">
    <location>
        <position position="195"/>
    </location>
    <ligand>
        <name>NAD(+)</name>
        <dbReference type="ChEBI" id="CHEBI:57540"/>
    </ligand>
</feature>
<evidence type="ECO:0000256" key="5">
    <source>
        <dbReference type="ARBA" id="ARBA00022763"/>
    </source>
</evidence>
<keyword evidence="13" id="KW-1185">Reference proteome</keyword>
<dbReference type="InterPro" id="IPR036420">
    <property type="entry name" value="BRCT_dom_sf"/>
</dbReference>
<gene>
    <name evidence="10" type="primary">ligA</name>
    <name evidence="12" type="ORF">SAMN05660330_00417</name>
</gene>
<feature type="binding site" evidence="10">
    <location>
        <begin position="110"/>
        <end position="111"/>
    </location>
    <ligand>
        <name>NAD(+)</name>
        <dbReference type="ChEBI" id="CHEBI:57540"/>
    </ligand>
</feature>
<dbReference type="CDD" id="cd17748">
    <property type="entry name" value="BRCT_DNA_ligase_like"/>
    <property type="match status" value="1"/>
</dbReference>
<organism evidence="12 13">
    <name type="scientific">Desulforhopalus singaporensis</name>
    <dbReference type="NCBI Taxonomy" id="91360"/>
    <lineage>
        <taxon>Bacteria</taxon>
        <taxon>Pseudomonadati</taxon>
        <taxon>Thermodesulfobacteriota</taxon>
        <taxon>Desulfobulbia</taxon>
        <taxon>Desulfobulbales</taxon>
        <taxon>Desulfocapsaceae</taxon>
        <taxon>Desulforhopalus</taxon>
    </lineage>
</organism>
<dbReference type="PIRSF" id="PIRSF001604">
    <property type="entry name" value="LigA"/>
    <property type="match status" value="1"/>
</dbReference>
<dbReference type="Proteomes" id="UP000199073">
    <property type="component" value="Unassembled WGS sequence"/>
</dbReference>
<proteinExistence type="inferred from homology"/>
<evidence type="ECO:0000313" key="13">
    <source>
        <dbReference type="Proteomes" id="UP000199073"/>
    </source>
</evidence>
<keyword evidence="7 10" id="KW-0520">NAD</keyword>
<dbReference type="Gene3D" id="3.40.50.10190">
    <property type="entry name" value="BRCT domain"/>
    <property type="match status" value="1"/>
</dbReference>
<evidence type="ECO:0000256" key="8">
    <source>
        <dbReference type="ARBA" id="ARBA00023204"/>
    </source>
</evidence>
<keyword evidence="10" id="KW-0464">Manganese</keyword>
<evidence type="ECO:0000256" key="6">
    <source>
        <dbReference type="ARBA" id="ARBA00022833"/>
    </source>
</evidence>
<keyword evidence="3 10" id="KW-0235">DNA replication</keyword>
<dbReference type="EMBL" id="FNJI01000002">
    <property type="protein sequence ID" value="SDO50174.1"/>
    <property type="molecule type" value="Genomic_DNA"/>
</dbReference>
<dbReference type="SUPFAM" id="SSF56091">
    <property type="entry name" value="DNA ligase/mRNA capping enzyme, catalytic domain"/>
    <property type="match status" value="1"/>
</dbReference>
<comment type="function">
    <text evidence="1 10">DNA ligase that catalyzes the formation of phosphodiester linkages between 5'-phosphoryl and 3'-hydroxyl groups in double-stranded DNA using NAD as a coenzyme and as the energy source for the reaction. It is essential for DNA replication and repair of damaged DNA.</text>
</comment>
<dbReference type="AlphaFoldDB" id="A0A1H0K2R6"/>
<dbReference type="GO" id="GO:0006260">
    <property type="term" value="P:DNA replication"/>
    <property type="evidence" value="ECO:0007669"/>
    <property type="project" value="UniProtKB-KW"/>
</dbReference>
<dbReference type="InterPro" id="IPR013839">
    <property type="entry name" value="DNAligase_adenylation"/>
</dbReference>
<dbReference type="HAMAP" id="MF_01588">
    <property type="entry name" value="DNA_ligase_A"/>
    <property type="match status" value="1"/>
</dbReference>
<evidence type="ECO:0000256" key="2">
    <source>
        <dbReference type="ARBA" id="ARBA00022598"/>
    </source>
</evidence>
<dbReference type="SMART" id="SM00292">
    <property type="entry name" value="BRCT"/>
    <property type="match status" value="1"/>
</dbReference>
<dbReference type="InterPro" id="IPR001679">
    <property type="entry name" value="DNA_ligase"/>
</dbReference>
<dbReference type="InterPro" id="IPR013840">
    <property type="entry name" value="DNAligase_N"/>
</dbReference>
<dbReference type="Pfam" id="PF01653">
    <property type="entry name" value="DNA_ligase_aden"/>
    <property type="match status" value="1"/>
</dbReference>
<dbReference type="GO" id="GO:0003911">
    <property type="term" value="F:DNA ligase (NAD+) activity"/>
    <property type="evidence" value="ECO:0007669"/>
    <property type="project" value="UniProtKB-UniRule"/>
</dbReference>
<dbReference type="PROSITE" id="PS50172">
    <property type="entry name" value="BRCT"/>
    <property type="match status" value="1"/>
</dbReference>
<dbReference type="STRING" id="91360.SAMN05660330_00417"/>
<dbReference type="EC" id="6.5.1.2" evidence="10"/>
<dbReference type="SMART" id="SM00532">
    <property type="entry name" value="LIGANc"/>
    <property type="match status" value="1"/>
</dbReference>
<feature type="binding site" evidence="10">
    <location>
        <position position="417"/>
    </location>
    <ligand>
        <name>Zn(2+)</name>
        <dbReference type="ChEBI" id="CHEBI:29105"/>
    </ligand>
</feature>
<evidence type="ECO:0000256" key="1">
    <source>
        <dbReference type="ARBA" id="ARBA00004067"/>
    </source>
</evidence>
<reference evidence="12 13" key="1">
    <citation type="submission" date="2016-10" db="EMBL/GenBank/DDBJ databases">
        <authorList>
            <person name="de Groot N.N."/>
        </authorList>
    </citation>
    <scope>NUCLEOTIDE SEQUENCE [LARGE SCALE GENOMIC DNA]</scope>
    <source>
        <strain evidence="12 13">DSM 12130</strain>
    </source>
</reference>
<dbReference type="RefSeq" id="WP_245694942.1">
    <property type="nucleotide sequence ID" value="NZ_FNJI01000002.1"/>
</dbReference>
<dbReference type="SUPFAM" id="SSF52113">
    <property type="entry name" value="BRCT domain"/>
    <property type="match status" value="1"/>
</dbReference>
<accession>A0A1H0K2R6</accession>
<feature type="domain" description="BRCT" evidence="11">
    <location>
        <begin position="576"/>
        <end position="647"/>
    </location>
</feature>
<comment type="catalytic activity">
    <reaction evidence="9 10">
        <text>NAD(+) + (deoxyribonucleotide)n-3'-hydroxyl + 5'-phospho-(deoxyribonucleotide)m = (deoxyribonucleotide)n+m + AMP + beta-nicotinamide D-nucleotide.</text>
        <dbReference type="EC" id="6.5.1.2"/>
    </reaction>
</comment>
<name>A0A1H0K2R6_9BACT</name>
<keyword evidence="8 10" id="KW-0234">DNA repair</keyword>
<dbReference type="InterPro" id="IPR004150">
    <property type="entry name" value="NAD_DNA_ligase_OB"/>
</dbReference>
<dbReference type="Gene3D" id="3.30.1490.70">
    <property type="match status" value="1"/>
</dbReference>
<dbReference type="GO" id="GO:0046872">
    <property type="term" value="F:metal ion binding"/>
    <property type="evidence" value="ECO:0007669"/>
    <property type="project" value="UniProtKB-KW"/>
</dbReference>
<sequence>MKKGVGLRAAQRQILRDNDVLAALDERDVTDIAEGGRDVSALTDKELLEFIMAANLLYRAGEPLIDDGRYDFTYVAELRKRHPEHPFLHRVEPEPLALAKSVELPTRMLSTEKAYDFETITRWATRIEKAAAELGFAFDRLRFRATPKLDGFAAYDDGEKLYTRGDGRRGTDITRAFERGLKVAGTGERGQGAGEIVVSRSYFASHLAALFDNSRNFQASLIKEKELEEPAAQAIDCGAAVFYPFAQLPQWVGGWQELSRDFNDIVDKLWTQLDYDVDGIVFEMTEDAIKEYMGATRHHHRWQIAYKRNTETREVRVIEVVAQTSRSGRVNPVAEIEPTRLSGALIKRATAHHYAMVLAKGIGAGAMIRLSRSGEVIPKIEEVVEPKEVVLPQSCPSCGSDLVWEGDYLTCLNILDCPAQITNSIEHFFKTLGNIDGFGPSSVSRIYQGGTRRIRDIYSLEEQDLVALGFGPKQAQNMVEQLQRSLVEPIEDWRFLAAFGVHRMGMGNCEKLLSVFPLTRVFALTAEEIVEVKGFSDKSADEIIKGFSAVRSEFEALYALGFNLIVTSRQKEGGDRSGAILEGKTVVFTGTMSRGSRSDMQAQAKVLGAKVGSSVTTKTDLLVCGEKVGAAKLQKARTLGVKIVSEQEYLGMVAGAES</sequence>
<feature type="binding site" evidence="10">
    <location>
        <position position="307"/>
    </location>
    <ligand>
        <name>NAD(+)</name>
        <dbReference type="ChEBI" id="CHEBI:57540"/>
    </ligand>
</feature>
<comment type="caution">
    <text evidence="10">Lacks conserved residue(s) required for the propagation of feature annotation.</text>
</comment>
<evidence type="ECO:0000256" key="4">
    <source>
        <dbReference type="ARBA" id="ARBA00022723"/>
    </source>
</evidence>
<feature type="binding site" evidence="10">
    <location>
        <begin position="67"/>
        <end position="71"/>
    </location>
    <ligand>
        <name>NAD(+)</name>
        <dbReference type="ChEBI" id="CHEBI:57540"/>
    </ligand>
</feature>
<keyword evidence="4 10" id="KW-0479">Metal-binding</keyword>
<evidence type="ECO:0000256" key="3">
    <source>
        <dbReference type="ARBA" id="ARBA00022705"/>
    </source>
</evidence>
<evidence type="ECO:0000256" key="10">
    <source>
        <dbReference type="HAMAP-Rule" id="MF_01588"/>
    </source>
</evidence>
<keyword evidence="10" id="KW-0460">Magnesium</keyword>
<keyword evidence="5 10" id="KW-0227">DNA damage</keyword>
<evidence type="ECO:0000256" key="9">
    <source>
        <dbReference type="ARBA" id="ARBA00034005"/>
    </source>
</evidence>
<dbReference type="SUPFAM" id="SSF47781">
    <property type="entry name" value="RuvA domain 2-like"/>
    <property type="match status" value="1"/>
</dbReference>
<dbReference type="InterPro" id="IPR012340">
    <property type="entry name" value="NA-bd_OB-fold"/>
</dbReference>
<feature type="binding site" evidence="10">
    <location>
        <position position="411"/>
    </location>
    <ligand>
        <name>Zn(2+)</name>
        <dbReference type="ChEBI" id="CHEBI:29105"/>
    </ligand>
</feature>
<dbReference type="InterPro" id="IPR001357">
    <property type="entry name" value="BRCT_dom"/>
</dbReference>
<feature type="binding site" evidence="10">
    <location>
        <position position="398"/>
    </location>
    <ligand>
        <name>Zn(2+)</name>
        <dbReference type="ChEBI" id="CHEBI:29105"/>
    </ligand>
</feature>
<dbReference type="GO" id="GO:0006281">
    <property type="term" value="P:DNA repair"/>
    <property type="evidence" value="ECO:0007669"/>
    <property type="project" value="UniProtKB-KW"/>
</dbReference>
<evidence type="ECO:0000256" key="7">
    <source>
        <dbReference type="ARBA" id="ARBA00023027"/>
    </source>
</evidence>
<protein>
    <recommendedName>
        <fullName evidence="10">DNA ligase</fullName>
        <ecNumber evidence="10">6.5.1.2</ecNumber>
    </recommendedName>
    <alternativeName>
        <fullName evidence="10">Polydeoxyribonucleotide synthase [NAD(+)]</fullName>
    </alternativeName>
</protein>
<dbReference type="Gene3D" id="3.30.470.30">
    <property type="entry name" value="DNA ligase/mRNA capping enzyme"/>
    <property type="match status" value="1"/>
</dbReference>
<dbReference type="Gene3D" id="2.40.50.140">
    <property type="entry name" value="Nucleic acid-binding proteins"/>
    <property type="match status" value="1"/>
</dbReference>
<comment type="similarity">
    <text evidence="10">Belongs to the NAD-dependent DNA ligase family. LigA subfamily.</text>
</comment>
<feature type="binding site" evidence="10">
    <location>
        <position position="395"/>
    </location>
    <ligand>
        <name>Zn(2+)</name>
        <dbReference type="ChEBI" id="CHEBI:29105"/>
    </ligand>
</feature>
<dbReference type="Pfam" id="PF03120">
    <property type="entry name" value="OB_DNA_ligase"/>
    <property type="match status" value="1"/>
</dbReference>
<feature type="active site" description="N6-AMP-lysine intermediate" evidence="10">
    <location>
        <position position="148"/>
    </location>
</feature>
<dbReference type="Gene3D" id="1.10.150.20">
    <property type="entry name" value="5' to 3' exonuclease, C-terminal subdomain"/>
    <property type="match status" value="2"/>
</dbReference>
<dbReference type="InterPro" id="IPR010994">
    <property type="entry name" value="RuvA_2-like"/>
</dbReference>
<keyword evidence="2 10" id="KW-0436">Ligase</keyword>
<feature type="binding site" evidence="10">
    <location>
        <position position="164"/>
    </location>
    <ligand>
        <name>NAD(+)</name>
        <dbReference type="ChEBI" id="CHEBI:57540"/>
    </ligand>
</feature>
<evidence type="ECO:0000259" key="11">
    <source>
        <dbReference type="PROSITE" id="PS50172"/>
    </source>
</evidence>
<evidence type="ECO:0000313" key="12">
    <source>
        <dbReference type="EMBL" id="SDO50174.1"/>
    </source>
</evidence>
<comment type="cofactor">
    <cofactor evidence="10">
        <name>Mg(2+)</name>
        <dbReference type="ChEBI" id="CHEBI:18420"/>
    </cofactor>
    <cofactor evidence="10">
        <name>Mn(2+)</name>
        <dbReference type="ChEBI" id="CHEBI:29035"/>
    </cofactor>
</comment>
<dbReference type="SUPFAM" id="SSF50249">
    <property type="entry name" value="Nucleic acid-binding proteins"/>
    <property type="match status" value="1"/>
</dbReference>
<dbReference type="Pfam" id="PF00533">
    <property type="entry name" value="BRCT"/>
    <property type="match status" value="1"/>
</dbReference>
<keyword evidence="6 10" id="KW-0862">Zinc</keyword>
<dbReference type="Pfam" id="PF14520">
    <property type="entry name" value="HHH_5"/>
    <property type="match status" value="1"/>
</dbReference>